<sequence length="511" mass="58339">MVRWHDDQRARRPTGSWTHCLYSSDIWLEVTIQDDVDHGNFEDQAEPQKTIDVQVTIRPRSIVQTAPSGYWTIRLTLGVVEQPLAVCFVEPIAKQIRPEDLYSPEELKEKVYYVDPERDFPLNLDQVTQPIIYFRPGIYAMAWNYHAYLPNQVEWIYLAPGSYVKGAFQFRGETGKTPNHLRVTGAGTLSGEKYVYECDKENGYRTRPADLPGGAYEGRCLKMLEFWSPADMEPPGRVQGITLTNPQFHTFTVYGTLDSKDAKFATQVNQYHMVGTWYFQTDGLEVPSFSCLEHSFFQSGDDCIKLYWSDVTVRNITCWFQGNGGLVQFGWKPRNLARVLCEKIQVIHDLSRFRGASNCAIICGADLIVDSDKHEAHHYTIEDLTLRDIQVEGRCMCPIRIVVQSKIQKIKIENLFVEMWDGSEDQCTLRNFDKNLQLLKGNPHVTDYFKNIEESFLEILNFRLGKEPVARSNAESLGRLNFDSGLHGGVGRRERGVPVPNGNSPEVGCGR</sequence>
<dbReference type="Gene3D" id="2.160.20.10">
    <property type="entry name" value="Single-stranded right-handed beta-helix, Pectin lyase-like"/>
    <property type="match status" value="1"/>
</dbReference>
<dbReference type="EMBL" id="CAXAMM010010002">
    <property type="protein sequence ID" value="CAK9022051.1"/>
    <property type="molecule type" value="Genomic_DNA"/>
</dbReference>
<dbReference type="SUPFAM" id="SSF51126">
    <property type="entry name" value="Pectin lyase-like"/>
    <property type="match status" value="1"/>
</dbReference>
<reference evidence="3 4" key="1">
    <citation type="submission" date="2024-02" db="EMBL/GenBank/DDBJ databases">
        <authorList>
            <person name="Chen Y."/>
            <person name="Shah S."/>
            <person name="Dougan E. K."/>
            <person name="Thang M."/>
            <person name="Chan C."/>
        </authorList>
    </citation>
    <scope>NUCLEOTIDE SEQUENCE [LARGE SCALE GENOMIC DNA]</scope>
</reference>
<dbReference type="Proteomes" id="UP001642464">
    <property type="component" value="Unassembled WGS sequence"/>
</dbReference>
<dbReference type="Pfam" id="PF03718">
    <property type="entry name" value="Glyco_hydro_49"/>
    <property type="match status" value="1"/>
</dbReference>
<name>A0ABP0K5M3_9DINO</name>
<feature type="domain" description="Glycoside hydrolase family 49 C-terminal" evidence="2">
    <location>
        <begin position="377"/>
        <end position="485"/>
    </location>
</feature>
<proteinExistence type="predicted"/>
<keyword evidence="4" id="KW-1185">Reference proteome</keyword>
<feature type="region of interest" description="Disordered" evidence="1">
    <location>
        <begin position="489"/>
        <end position="511"/>
    </location>
</feature>
<dbReference type="InterPro" id="IPR012334">
    <property type="entry name" value="Pectin_lyas_fold"/>
</dbReference>
<dbReference type="InterPro" id="IPR011050">
    <property type="entry name" value="Pectin_lyase_fold/virulence"/>
</dbReference>
<gene>
    <name evidence="3" type="ORF">SCF082_LOCUS15624</name>
</gene>
<organism evidence="3 4">
    <name type="scientific">Durusdinium trenchii</name>
    <dbReference type="NCBI Taxonomy" id="1381693"/>
    <lineage>
        <taxon>Eukaryota</taxon>
        <taxon>Sar</taxon>
        <taxon>Alveolata</taxon>
        <taxon>Dinophyceae</taxon>
        <taxon>Suessiales</taxon>
        <taxon>Symbiodiniaceae</taxon>
        <taxon>Durusdinium</taxon>
    </lineage>
</organism>
<protein>
    <submittedName>
        <fullName evidence="3">6-glucan-6-glucanohydrolase (Endodextranase</fullName>
    </submittedName>
</protein>
<accession>A0ABP0K5M3</accession>
<evidence type="ECO:0000313" key="4">
    <source>
        <dbReference type="Proteomes" id="UP001642464"/>
    </source>
</evidence>
<comment type="caution">
    <text evidence="3">The sequence shown here is derived from an EMBL/GenBank/DDBJ whole genome shotgun (WGS) entry which is preliminary data.</text>
</comment>
<evidence type="ECO:0000256" key="1">
    <source>
        <dbReference type="SAM" id="MobiDB-lite"/>
    </source>
</evidence>
<evidence type="ECO:0000313" key="3">
    <source>
        <dbReference type="EMBL" id="CAK9022051.1"/>
    </source>
</evidence>
<dbReference type="InterPro" id="IPR005192">
    <property type="entry name" value="Glyco_hydro_49_C"/>
</dbReference>
<evidence type="ECO:0000259" key="2">
    <source>
        <dbReference type="Pfam" id="PF03718"/>
    </source>
</evidence>